<keyword evidence="3" id="KW-1185">Reference proteome</keyword>
<comment type="caution">
    <text evidence="2">The sequence shown here is derived from an EMBL/GenBank/DDBJ whole genome shotgun (WGS) entry which is preliminary data.</text>
</comment>
<sequence>MGPTGNVYDGFNGQVVEELGKHGVAIKKSTSHKSAAAKKPAEEKPEEESWHFTSDDSDSYVSEDEDILGDIDRENLTFHFTMKREYVEAVNTRFHAVTGADEPDEEPERMLHKIYKTAKTTPSDKLPIGKGKGLVIPVPGSSNIKVRLDRPGVGKKDDIKLYPRVFRRNEKEKKDEKDLTTEEIAALSKKHMAYSKSFFAGLAGTKQPASMGKTHLKAENDAYADGDLVRHIFLISDLLDFPGNSAITQDFLCGVTDDENFQILVTGGKPREGSYGALASQNTHNGLEEDKERIAPYNAVGELFKKGHFSTSAVSSNQPMLRKLASVSAMDKRIFKVRRSNERVQSAAKVPFESKVRVSNSRFVREGGRIKQISVSAATAKYSQKGFAAFALPEAKREDEEKKLDYLADNELELLEAEIDEHQKALDEKRAAIKSVKDRRRAGRLEQPKLLVKAAAPKKASVDKKAPVGKKVAERKRSTSPAQRKLRSEKHSPHEEPSASSSSSDEDTQAEVGLKQRRKVLNNKERIRRNAEQETRHDIKKKKQSISGSKG</sequence>
<name>A0ABU5DQX5_9BURK</name>
<evidence type="ECO:0000313" key="2">
    <source>
        <dbReference type="EMBL" id="MDY0748111.1"/>
    </source>
</evidence>
<protein>
    <submittedName>
        <fullName evidence="2">Uncharacterized protein</fullName>
    </submittedName>
</protein>
<organism evidence="2 3">
    <name type="scientific">Roseateles agri</name>
    <dbReference type="NCBI Taxonomy" id="3098619"/>
    <lineage>
        <taxon>Bacteria</taxon>
        <taxon>Pseudomonadati</taxon>
        <taxon>Pseudomonadota</taxon>
        <taxon>Betaproteobacteria</taxon>
        <taxon>Burkholderiales</taxon>
        <taxon>Sphaerotilaceae</taxon>
        <taxon>Roseateles</taxon>
    </lineage>
</organism>
<feature type="compositionally biased region" description="Basic and acidic residues" evidence="1">
    <location>
        <begin position="39"/>
        <end position="54"/>
    </location>
</feature>
<reference evidence="2 3" key="1">
    <citation type="submission" date="2023-11" db="EMBL/GenBank/DDBJ databases">
        <title>Paucibacter sp. nov., isolated from fresh soil in Korea.</title>
        <authorList>
            <person name="Le N.T.T."/>
        </authorList>
    </citation>
    <scope>NUCLEOTIDE SEQUENCE [LARGE SCALE GENOMIC DNA]</scope>
    <source>
        <strain evidence="2 3">R3-3</strain>
    </source>
</reference>
<feature type="region of interest" description="Disordered" evidence="1">
    <location>
        <begin position="431"/>
        <end position="551"/>
    </location>
</feature>
<feature type="compositionally biased region" description="Basic and acidic residues" evidence="1">
    <location>
        <begin position="460"/>
        <end position="477"/>
    </location>
</feature>
<evidence type="ECO:0000256" key="1">
    <source>
        <dbReference type="SAM" id="MobiDB-lite"/>
    </source>
</evidence>
<feature type="compositionally biased region" description="Low complexity" evidence="1">
    <location>
        <begin position="448"/>
        <end position="459"/>
    </location>
</feature>
<feature type="region of interest" description="Disordered" evidence="1">
    <location>
        <begin position="25"/>
        <end position="61"/>
    </location>
</feature>
<evidence type="ECO:0000313" key="3">
    <source>
        <dbReference type="Proteomes" id="UP001285263"/>
    </source>
</evidence>
<proteinExistence type="predicted"/>
<accession>A0ABU5DQX5</accession>
<gene>
    <name evidence="2" type="ORF">SNE35_26660</name>
</gene>
<dbReference type="Proteomes" id="UP001285263">
    <property type="component" value="Unassembled WGS sequence"/>
</dbReference>
<dbReference type="EMBL" id="JAXCLA010000009">
    <property type="protein sequence ID" value="MDY0748111.1"/>
    <property type="molecule type" value="Genomic_DNA"/>
</dbReference>
<feature type="compositionally biased region" description="Basic and acidic residues" evidence="1">
    <location>
        <begin position="522"/>
        <end position="537"/>
    </location>
</feature>
<dbReference type="RefSeq" id="WP_320426074.1">
    <property type="nucleotide sequence ID" value="NZ_JAXCLA010000009.1"/>
</dbReference>